<proteinExistence type="predicted"/>
<keyword evidence="2" id="KW-1185">Reference proteome</keyword>
<dbReference type="OrthoDB" id="6191549at2"/>
<evidence type="ECO:0000313" key="1">
    <source>
        <dbReference type="EMBL" id="TQD45074.1"/>
    </source>
</evidence>
<dbReference type="EMBL" id="VICE01000086">
    <property type="protein sequence ID" value="TQD45074.1"/>
    <property type="molecule type" value="Genomic_DNA"/>
</dbReference>
<reference evidence="1 2" key="1">
    <citation type="submission" date="2019-06" db="EMBL/GenBank/DDBJ databases">
        <title>Lysobacter alkalisoli sp. nov. isolated from saline soil.</title>
        <authorList>
            <person name="Sun J.-Q."/>
            <person name="Xu L."/>
        </authorList>
    </citation>
    <scope>NUCLEOTIDE SEQUENCE [LARGE SCALE GENOMIC DNA]</scope>
    <source>
        <strain evidence="1 2">JCM 31130</strain>
    </source>
</reference>
<dbReference type="Proteomes" id="UP000318212">
    <property type="component" value="Unassembled WGS sequence"/>
</dbReference>
<name>A0A508A9D4_9GAMM</name>
<evidence type="ECO:0000313" key="2">
    <source>
        <dbReference type="Proteomes" id="UP000318212"/>
    </source>
</evidence>
<comment type="caution">
    <text evidence="1">The sequence shown here is derived from an EMBL/GenBank/DDBJ whole genome shotgun (WGS) entry which is preliminary data.</text>
</comment>
<dbReference type="AlphaFoldDB" id="A0A508A9D4"/>
<dbReference type="RefSeq" id="WP_141518507.1">
    <property type="nucleotide sequence ID" value="NZ_VICE01000086.1"/>
</dbReference>
<accession>A0A508A9D4</accession>
<sequence>MSTWIVSLFAGACGLVALALPGRAEARAAELRVARVETPVAILEDVEVRLAWSPGEAGGHLRVRARTARAPDLGYRFSGLDWSCPLRRDGEAWSCAGEVTAADTGSARLSLALDAASTQAGLVRGDARLALDRDAASPDLTRIDLARVPVQWAQALASQAWADGRFGAGRMTGQVLVDAAGDRPLQVDARLEVEGLAVDTPDGRIAAEGLGARLGIGASLGSMPVIAVEGDLLGGELLFGTTYVSLGSRNVALSGEARKAPDGGWDFSRLDWQDGDRLQARGRARLAADAGLQALQLQMRSTDLGALGADYLSGWLGVAGLAELQLGGRAALGLGIEAGQLEHADLILEGVSVVDPRQRFGFQGLRGDLAFSSASPVDSELQWDSGTLYGLGFGPARLPFASGGGSLRSREAIPLAMLGGQVVLDDVRIQPPGATSGLDVRFGLALEDLDVAALSTALDWPPFTGRLGGRIPMAHYADDRLDFDGGLVMRLFDGEVEVSSLSMERPFGVAPTLSADIGMVGLDLEALTGVFGFGSISGRLHGSIDRLRLVNWTPVAFDAELHTERERGVRQRISQRAVQDLSSVGDASFMGSLQGQLIGLFDDFRYSRIGIACVLADEVCTMDGLGSAGRGFIIVDGAWVPHLTVVGFNRRVDWPTLVERLAAIGSGDVAPVVE</sequence>
<protein>
    <recommendedName>
        <fullName evidence="3">Dicarboxylate transport domain-containing protein</fullName>
    </recommendedName>
</protein>
<gene>
    <name evidence="1" type="ORF">FKV25_09230</name>
</gene>
<evidence type="ECO:0008006" key="3">
    <source>
        <dbReference type="Google" id="ProtNLM"/>
    </source>
</evidence>
<organism evidence="1 2">
    <name type="scientific">Marilutibacter aestuarii</name>
    <dbReference type="NCBI Taxonomy" id="1706195"/>
    <lineage>
        <taxon>Bacteria</taxon>
        <taxon>Pseudomonadati</taxon>
        <taxon>Pseudomonadota</taxon>
        <taxon>Gammaproteobacteria</taxon>
        <taxon>Lysobacterales</taxon>
        <taxon>Lysobacteraceae</taxon>
        <taxon>Marilutibacter</taxon>
    </lineage>
</organism>